<feature type="region of interest" description="Disordered" evidence="2">
    <location>
        <begin position="363"/>
        <end position="398"/>
    </location>
</feature>
<dbReference type="GO" id="GO:0016788">
    <property type="term" value="F:hydrolase activity, acting on ester bonds"/>
    <property type="evidence" value="ECO:0007669"/>
    <property type="project" value="InterPro"/>
</dbReference>
<dbReference type="InterPro" id="IPR036514">
    <property type="entry name" value="SGNH_hydro_sf"/>
</dbReference>
<comment type="caution">
    <text evidence="3">The sequence shown here is derived from an EMBL/GenBank/DDBJ whole genome shotgun (WGS) entry which is preliminary data.</text>
</comment>
<dbReference type="AlphaFoldDB" id="A0A9P6KU23"/>
<feature type="compositionally biased region" description="Basic and acidic residues" evidence="2">
    <location>
        <begin position="378"/>
        <end position="388"/>
    </location>
</feature>
<name>A0A9P6KU23_9PLEO</name>
<accession>A0A9P6KU23</accession>
<dbReference type="InterPro" id="IPR001087">
    <property type="entry name" value="GDSL"/>
</dbReference>
<dbReference type="Pfam" id="PF00657">
    <property type="entry name" value="Lipase_GDSL"/>
    <property type="match status" value="1"/>
</dbReference>
<dbReference type="Gene3D" id="3.40.50.1110">
    <property type="entry name" value="SGNH hydrolase"/>
    <property type="match status" value="1"/>
</dbReference>
<organism evidence="3 4">
    <name type="scientific">Paraphaeosphaeria minitans</name>
    <dbReference type="NCBI Taxonomy" id="565426"/>
    <lineage>
        <taxon>Eukaryota</taxon>
        <taxon>Fungi</taxon>
        <taxon>Dikarya</taxon>
        <taxon>Ascomycota</taxon>
        <taxon>Pezizomycotina</taxon>
        <taxon>Dothideomycetes</taxon>
        <taxon>Pleosporomycetidae</taxon>
        <taxon>Pleosporales</taxon>
        <taxon>Massarineae</taxon>
        <taxon>Didymosphaeriaceae</taxon>
        <taxon>Paraphaeosphaeria</taxon>
    </lineage>
</organism>
<gene>
    <name evidence="3" type="ORF">PMIN01_04148</name>
</gene>
<evidence type="ECO:0000313" key="4">
    <source>
        <dbReference type="Proteomes" id="UP000756921"/>
    </source>
</evidence>
<dbReference type="PANTHER" id="PTHR22835:SF659">
    <property type="entry name" value="GDSL LIPASE_ACYLHYDROLASE, PUTATIVE (AFU_ORTHOLOGUE AFUA_2G00510)-RELATED"/>
    <property type="match status" value="1"/>
</dbReference>
<comment type="similarity">
    <text evidence="1">Belongs to the 'GDSL' lipolytic enzyme family.</text>
</comment>
<dbReference type="Proteomes" id="UP000756921">
    <property type="component" value="Unassembled WGS sequence"/>
</dbReference>
<evidence type="ECO:0000256" key="2">
    <source>
        <dbReference type="SAM" id="MobiDB-lite"/>
    </source>
</evidence>
<reference evidence="3" key="1">
    <citation type="journal article" date="2020" name="Mol. Plant Microbe Interact.">
        <title>Genome Sequence of the Biocontrol Agent Coniothyrium minitans strain Conio (IMI 134523).</title>
        <authorList>
            <person name="Patel D."/>
            <person name="Shittu T.A."/>
            <person name="Baroncelli R."/>
            <person name="Muthumeenakshi S."/>
            <person name="Osborne T.H."/>
            <person name="Janganan T.K."/>
            <person name="Sreenivasaprasad S."/>
        </authorList>
    </citation>
    <scope>NUCLEOTIDE SEQUENCE</scope>
    <source>
        <strain evidence="3">Conio</strain>
    </source>
</reference>
<evidence type="ECO:0000256" key="1">
    <source>
        <dbReference type="ARBA" id="ARBA00008668"/>
    </source>
</evidence>
<dbReference type="PANTHER" id="PTHR22835">
    <property type="entry name" value="ZINC FINGER FYVE DOMAIN CONTAINING PROTEIN"/>
    <property type="match status" value="1"/>
</dbReference>
<sequence>MRFITRLHICAAAALVTILYFSWRRPSTAYLKDNLQRVWKNSPRRVVVFGDDWSDTGEYRVSPPPKASTRDRNAAQGDIWVETLCKEASLTCDWVDNFARSLPDNVGLEAVGSMVDSNIFLDVTSESRKETLAVFDFKTQVQQFIEFDKKKWTLPGRHTADKQTVFTVLFGTWDLLQFAPLDKDAAVRAIDRSVKELFHNLDVLADYVGAPTITIPNLMDVTFLPRYSDRKNESATEFAQDQHQAVFLWSYWNTALSQAASEWARGDVFVPNVHDIIMEEVRAKQMFTNRIADAKGNGRQEPLFEEVEKPCLVQDPNAQDLQAAAHPCADPSTHLFWDDMHLGGPAHELIGKEAARLVRGNETVNSHARQRAKLQSATDEKGEGDKGTSFDLKFPPGY</sequence>
<feature type="compositionally biased region" description="Polar residues" evidence="2">
    <location>
        <begin position="363"/>
        <end position="377"/>
    </location>
</feature>
<proteinExistence type="inferred from homology"/>
<dbReference type="EMBL" id="WJXW01000003">
    <property type="protein sequence ID" value="KAF9738865.1"/>
    <property type="molecule type" value="Genomic_DNA"/>
</dbReference>
<keyword evidence="4" id="KW-1185">Reference proteome</keyword>
<dbReference type="OrthoDB" id="5278722at2759"/>
<protein>
    <submittedName>
        <fullName evidence="3">Uncharacterized protein</fullName>
    </submittedName>
</protein>
<evidence type="ECO:0000313" key="3">
    <source>
        <dbReference type="EMBL" id="KAF9738865.1"/>
    </source>
</evidence>